<organism evidence="9">
    <name type="scientific">uncultured spirochete</name>
    <dbReference type="NCBI Taxonomy" id="156406"/>
    <lineage>
        <taxon>Bacteria</taxon>
        <taxon>Pseudomonadati</taxon>
        <taxon>Spirochaetota</taxon>
        <taxon>Spirochaetia</taxon>
        <taxon>Spirochaetales</taxon>
        <taxon>environmental samples</taxon>
    </lineage>
</organism>
<keyword evidence="6 7" id="KW-0472">Membrane</keyword>
<feature type="transmembrane region" description="Helical" evidence="7">
    <location>
        <begin position="432"/>
        <end position="452"/>
    </location>
</feature>
<evidence type="ECO:0000313" key="9">
    <source>
        <dbReference type="EMBL" id="SLM12452.1"/>
    </source>
</evidence>
<proteinExistence type="inferred from homology"/>
<dbReference type="GO" id="GO:0005886">
    <property type="term" value="C:plasma membrane"/>
    <property type="evidence" value="ECO:0007669"/>
    <property type="project" value="UniProtKB-SubCell"/>
</dbReference>
<keyword evidence="5 7" id="KW-1133">Transmembrane helix</keyword>
<dbReference type="NCBIfam" id="TIGR01197">
    <property type="entry name" value="nramp"/>
    <property type="match status" value="1"/>
</dbReference>
<keyword evidence="7" id="KW-0406">Ion transport</keyword>
<dbReference type="AlphaFoldDB" id="A0A3P3XIU4"/>
<evidence type="ECO:0000256" key="1">
    <source>
        <dbReference type="ARBA" id="ARBA00004141"/>
    </source>
</evidence>
<protein>
    <recommendedName>
        <fullName evidence="7">Divalent metal cation transporter MntH</fullName>
    </recommendedName>
</protein>
<dbReference type="Pfam" id="PF01566">
    <property type="entry name" value="Nramp"/>
    <property type="match status" value="1"/>
</dbReference>
<evidence type="ECO:0000256" key="2">
    <source>
        <dbReference type="ARBA" id="ARBA00022448"/>
    </source>
</evidence>
<evidence type="ECO:0000256" key="7">
    <source>
        <dbReference type="HAMAP-Rule" id="MF_00221"/>
    </source>
</evidence>
<feature type="transmembrane region" description="Helical" evidence="7">
    <location>
        <begin position="368"/>
        <end position="386"/>
    </location>
</feature>
<dbReference type="GO" id="GO:0015086">
    <property type="term" value="F:cadmium ion transmembrane transporter activity"/>
    <property type="evidence" value="ECO:0007669"/>
    <property type="project" value="TreeGrafter"/>
</dbReference>
<dbReference type="NCBIfam" id="NF037982">
    <property type="entry name" value="Nramp_1"/>
    <property type="match status" value="1"/>
</dbReference>
<feature type="transmembrane region" description="Helical" evidence="7">
    <location>
        <begin position="392"/>
        <end position="411"/>
    </location>
</feature>
<dbReference type="NCBIfam" id="NF001923">
    <property type="entry name" value="PRK00701.1"/>
    <property type="match status" value="1"/>
</dbReference>
<feature type="transmembrane region" description="Helical" evidence="7">
    <location>
        <begin position="332"/>
        <end position="356"/>
    </location>
</feature>
<dbReference type="PANTHER" id="PTHR11706">
    <property type="entry name" value="SOLUTE CARRIER PROTEIN FAMILY 11 MEMBER"/>
    <property type="match status" value="1"/>
</dbReference>
<dbReference type="GO" id="GO:0005384">
    <property type="term" value="F:manganese ion transmembrane transporter activity"/>
    <property type="evidence" value="ECO:0007669"/>
    <property type="project" value="TreeGrafter"/>
</dbReference>
<dbReference type="EMBL" id="FWDM01000018">
    <property type="protein sequence ID" value="SLM12452.1"/>
    <property type="molecule type" value="Genomic_DNA"/>
</dbReference>
<evidence type="ECO:0000256" key="5">
    <source>
        <dbReference type="ARBA" id="ARBA00022989"/>
    </source>
</evidence>
<comment type="similarity">
    <text evidence="7">Belongs to the NRAMP family.</text>
</comment>
<evidence type="ECO:0000256" key="4">
    <source>
        <dbReference type="ARBA" id="ARBA00022847"/>
    </source>
</evidence>
<evidence type="ECO:0000256" key="6">
    <source>
        <dbReference type="ARBA" id="ARBA00023136"/>
    </source>
</evidence>
<feature type="transmembrane region" description="Helical" evidence="7">
    <location>
        <begin position="53"/>
        <end position="72"/>
    </location>
</feature>
<dbReference type="GO" id="GO:0034755">
    <property type="term" value="P:iron ion transmembrane transport"/>
    <property type="evidence" value="ECO:0007669"/>
    <property type="project" value="TreeGrafter"/>
</dbReference>
<feature type="region of interest" description="Disordered" evidence="8">
    <location>
        <begin position="1"/>
        <end position="33"/>
    </location>
</feature>
<dbReference type="PANTHER" id="PTHR11706:SF33">
    <property type="entry name" value="NATURAL RESISTANCE-ASSOCIATED MACROPHAGE PROTEIN 2"/>
    <property type="match status" value="1"/>
</dbReference>
<evidence type="ECO:0000256" key="8">
    <source>
        <dbReference type="SAM" id="MobiDB-lite"/>
    </source>
</evidence>
<sequence length="455" mass="48831">MALTDRKTQAGAHPGTHDEANPASSHPNGHSKSDAKLIKSATDVLEGKSKKGFFARILPFMGPAFIASVAYVDPGNFATNISGGAQFGYLLLWVIVASNLMAMLIQALSAKLGIATGKNLAEQCRMRYPRWFVVALWLLMELVAMATDLAEFLGAAVGFNLLFGIPLWAAAILTGITAFIILALERYGFRSLEAVITGFVSVIAISYVIEIFLGKPDWGQVAHHAFVPEFKGPSSILLAAGILGATVMPHAIYLHSSLMQNRVVVREPALLKKLFRYEIIDVVVAMGVASLVNGAMLIMSASTFHAQGLTEVGSLEEAYRTLEPLLGKAASWVFAISLLFSGLSSASVGTMAGQIIMQGFMNFEIPVWLRRIITMVPSIVIIALGVDPTKALVISQVLLSFGLPFAIIPLISFTSNEKLMGVLVNRKTTKALAIFVTGVILLLNVYLLYVTFAGG</sequence>
<feature type="transmembrane region" description="Helical" evidence="7">
    <location>
        <begin position="234"/>
        <end position="254"/>
    </location>
</feature>
<reference evidence="9" key="1">
    <citation type="submission" date="2017-02" db="EMBL/GenBank/DDBJ databases">
        <authorList>
            <person name="Regsiter A."/>
            <person name="William W."/>
        </authorList>
    </citation>
    <scope>NUCLEOTIDE SEQUENCE</scope>
    <source>
        <strain evidence="9">Bib</strain>
    </source>
</reference>
<comment type="function">
    <text evidence="7">H(+)-stimulated, divalent metal cation uptake system.</text>
</comment>
<feature type="transmembrane region" description="Helical" evidence="7">
    <location>
        <begin position="87"/>
        <end position="108"/>
    </location>
</feature>
<feature type="transmembrane region" description="Helical" evidence="7">
    <location>
        <begin position="128"/>
        <end position="146"/>
    </location>
</feature>
<feature type="transmembrane region" description="Helical" evidence="7">
    <location>
        <begin position="194"/>
        <end position="214"/>
    </location>
</feature>
<keyword evidence="4 7" id="KW-0769">Symport</keyword>
<dbReference type="PRINTS" id="PR00447">
    <property type="entry name" value="NATRESASSCMP"/>
</dbReference>
<keyword evidence="3 7" id="KW-0812">Transmembrane</keyword>
<feature type="transmembrane region" description="Helical" evidence="7">
    <location>
        <begin position="152"/>
        <end position="182"/>
    </location>
</feature>
<dbReference type="InterPro" id="IPR001046">
    <property type="entry name" value="NRAMP_fam"/>
</dbReference>
<evidence type="ECO:0000256" key="3">
    <source>
        <dbReference type="ARBA" id="ARBA00022692"/>
    </source>
</evidence>
<feature type="transmembrane region" description="Helical" evidence="7">
    <location>
        <begin position="275"/>
        <end position="299"/>
    </location>
</feature>
<keyword evidence="7" id="KW-1003">Cell membrane</keyword>
<dbReference type="HAMAP" id="MF_00221">
    <property type="entry name" value="NRAMP"/>
    <property type="match status" value="1"/>
</dbReference>
<comment type="subcellular location">
    <subcellularLocation>
        <location evidence="7">Cell membrane</location>
        <topology evidence="7">Multi-pass membrane protein</topology>
    </subcellularLocation>
    <subcellularLocation>
        <location evidence="1">Membrane</location>
        <topology evidence="1">Multi-pass membrane protein</topology>
    </subcellularLocation>
</comment>
<dbReference type="GO" id="GO:0046872">
    <property type="term" value="F:metal ion binding"/>
    <property type="evidence" value="ECO:0007669"/>
    <property type="project" value="UniProtKB-UniRule"/>
</dbReference>
<name>A0A3P3XIU4_9SPIR</name>
<gene>
    <name evidence="7 9" type="primary">mntH</name>
    <name evidence="9" type="ORF">SPIROBIBN47_250046</name>
</gene>
<keyword evidence="2 7" id="KW-0813">Transport</keyword>
<accession>A0A3P3XIU4</accession>
<dbReference type="GO" id="GO:0015293">
    <property type="term" value="F:symporter activity"/>
    <property type="evidence" value="ECO:0007669"/>
    <property type="project" value="UniProtKB-UniRule"/>
</dbReference>